<feature type="transmembrane region" description="Helical" evidence="6">
    <location>
        <begin position="268"/>
        <end position="285"/>
    </location>
</feature>
<gene>
    <name evidence="8" type="ORF">PHSY_003854</name>
</gene>
<feature type="transmembrane region" description="Helical" evidence="6">
    <location>
        <begin position="524"/>
        <end position="548"/>
    </location>
</feature>
<sequence length="909" mass="99892">MNSIDPGSVPPLNSVLQQRAGSSSSITTARNSHDAGTSVTVRSSSQNPSNHALTNRKSKSTEKENDAVKNAPSANAANANTTGRRKKSRAPDTYPLFDGDKPWSQRSWAYELMPFRGMWYDLRRRKSYLASDWIEGFEPKNWWTVANSVIRMYFINLMPAIAYILDMNYRTGGSYGVNEVILASALAAIVFAVFSVQPLTFVGVTGLINLVNYTQYDIFVGYYGFDRINYLRIQAWSLIWAAAFHFVVAIFNVCDFTRFITDMTSETFGFYVGVIYIQKGIELLIEEFEPLPLDNATGWLSVTIAIMFTVSVYLVAKVGNTTYLPFKIRNFVAGYAFAAGCIFWTGFSHFPKNSLQRVPVERVPITRAFFPTLDRPWFIDFWNIELKYVFVGAPLGFLIMLLFYFDHNVSSVMAQARNYPVRKPAGFHWDFFLLGITTLVSGFLGLPAPNGLVPQAPVHTETLSVYKQVEKDVDKRIARETLSRRKSKMQTVKQQHVVNVRVVENRLSHLIIGLLTLGTMTRPLLVVLGTMPRAVFAGIFILVGWASIERNSITLRTLAIFRDRRLAPPDEPLNTIRRSKIALFVGIQWLFAAMTIAISATIAGIGFPVIITLLIPVRYFLVPRWFSPLELKILDAPTADADGVLASLGHEPERVTGRGVAVALDTKIAGTLYHKKSLDDDTEDEDETSGGGEKSAAELRDEYAKHERSNDEEARLSSNGEGGTRQTSSRSLEDDGVASREAVRTVAGAGGHESADPAKEVQPAAGAGIIASGLGSGAEAAVEDERLADSEQKAEDEDAREAGQTEAKSTAPATEQAIVAAPQESATTAQESVEAPAEHVDLAPAPPTRAPTAVGSSFVEQVFQTTPSSAAKNPKSPKKKRYVSVENPARGAGVPPPPVQWRQGDENQQ</sequence>
<feature type="transmembrane region" description="Helical" evidence="6">
    <location>
        <begin position="233"/>
        <end position="256"/>
    </location>
</feature>
<dbReference type="eggNOG" id="KOG1172">
    <property type="taxonomic scope" value="Eukaryota"/>
</dbReference>
<organism evidence="8 9">
    <name type="scientific">Pseudozyma hubeiensis (strain SY62)</name>
    <name type="common">Yeast</name>
    <dbReference type="NCBI Taxonomy" id="1305764"/>
    <lineage>
        <taxon>Eukaryota</taxon>
        <taxon>Fungi</taxon>
        <taxon>Dikarya</taxon>
        <taxon>Basidiomycota</taxon>
        <taxon>Ustilaginomycotina</taxon>
        <taxon>Ustilaginomycetes</taxon>
        <taxon>Ustilaginales</taxon>
        <taxon>Ustilaginaceae</taxon>
        <taxon>Pseudozyma</taxon>
    </lineage>
</organism>
<feature type="compositionally biased region" description="Low complexity" evidence="5">
    <location>
        <begin position="68"/>
        <end position="80"/>
    </location>
</feature>
<dbReference type="InterPro" id="IPR003020">
    <property type="entry name" value="HCO3_transpt_euk"/>
</dbReference>
<evidence type="ECO:0000256" key="5">
    <source>
        <dbReference type="SAM" id="MobiDB-lite"/>
    </source>
</evidence>
<name>R9P4P5_PSEHS</name>
<feature type="compositionally biased region" description="Polar residues" evidence="5">
    <location>
        <begin position="854"/>
        <end position="866"/>
    </location>
</feature>
<feature type="region of interest" description="Disordered" evidence="5">
    <location>
        <begin position="1"/>
        <end position="96"/>
    </location>
</feature>
<feature type="region of interest" description="Disordered" evidence="5">
    <location>
        <begin position="678"/>
        <end position="909"/>
    </location>
</feature>
<keyword evidence="2 6" id="KW-0812">Transmembrane</keyword>
<dbReference type="Proteomes" id="UP000014071">
    <property type="component" value="Unassembled WGS sequence"/>
</dbReference>
<keyword evidence="4 6" id="KW-0472">Membrane</keyword>
<feature type="transmembrane region" description="Helical" evidence="6">
    <location>
        <begin position="328"/>
        <end position="347"/>
    </location>
</feature>
<dbReference type="Pfam" id="PF00955">
    <property type="entry name" value="HCO3_cotransp"/>
    <property type="match status" value="2"/>
</dbReference>
<protein>
    <submittedName>
        <fullName evidence="8">Anion exchange</fullName>
    </submittedName>
</protein>
<keyword evidence="3 6" id="KW-1133">Transmembrane helix</keyword>
<evidence type="ECO:0000256" key="1">
    <source>
        <dbReference type="ARBA" id="ARBA00004141"/>
    </source>
</evidence>
<dbReference type="HOGENOM" id="CLU_002289_2_0_1"/>
<evidence type="ECO:0000256" key="6">
    <source>
        <dbReference type="SAM" id="Phobius"/>
    </source>
</evidence>
<feature type="compositionally biased region" description="Basic and acidic residues" evidence="5">
    <location>
        <begin position="783"/>
        <end position="793"/>
    </location>
</feature>
<dbReference type="GO" id="GO:0005886">
    <property type="term" value="C:plasma membrane"/>
    <property type="evidence" value="ECO:0007669"/>
    <property type="project" value="TreeGrafter"/>
</dbReference>
<feature type="domain" description="Bicarbonate transporter-like transmembrane" evidence="7">
    <location>
        <begin position="302"/>
        <end position="637"/>
    </location>
</feature>
<dbReference type="AlphaFoldDB" id="R9P4P5"/>
<evidence type="ECO:0000259" key="7">
    <source>
        <dbReference type="Pfam" id="PF00955"/>
    </source>
</evidence>
<evidence type="ECO:0000256" key="3">
    <source>
        <dbReference type="ARBA" id="ARBA00022989"/>
    </source>
</evidence>
<evidence type="ECO:0000313" key="8">
    <source>
        <dbReference type="EMBL" id="GAC96274.1"/>
    </source>
</evidence>
<dbReference type="PANTHER" id="PTHR11453">
    <property type="entry name" value="ANION EXCHANGE PROTEIN"/>
    <property type="match status" value="1"/>
</dbReference>
<dbReference type="PANTHER" id="PTHR11453:SF38">
    <property type="entry name" value="ANION TRANSPORTER (EUROFUNG)"/>
    <property type="match status" value="1"/>
</dbReference>
<feature type="compositionally biased region" description="Basic and acidic residues" evidence="5">
    <location>
        <begin position="731"/>
        <end position="743"/>
    </location>
</feature>
<evidence type="ECO:0000256" key="2">
    <source>
        <dbReference type="ARBA" id="ARBA00022692"/>
    </source>
</evidence>
<evidence type="ECO:0000313" key="9">
    <source>
        <dbReference type="Proteomes" id="UP000014071"/>
    </source>
</evidence>
<feature type="compositionally biased region" description="Low complexity" evidence="5">
    <location>
        <begin position="764"/>
        <end position="780"/>
    </location>
</feature>
<keyword evidence="9" id="KW-1185">Reference proteome</keyword>
<dbReference type="GeneID" id="24109140"/>
<comment type="subcellular location">
    <subcellularLocation>
        <location evidence="1">Membrane</location>
        <topology evidence="1">Multi-pass membrane protein</topology>
    </subcellularLocation>
</comment>
<proteinExistence type="predicted"/>
<feature type="transmembrane region" description="Helical" evidence="6">
    <location>
        <begin position="426"/>
        <end position="446"/>
    </location>
</feature>
<dbReference type="GO" id="GO:0050801">
    <property type="term" value="P:monoatomic ion homeostasis"/>
    <property type="evidence" value="ECO:0007669"/>
    <property type="project" value="TreeGrafter"/>
</dbReference>
<feature type="transmembrane region" description="Helical" evidence="6">
    <location>
        <begin position="386"/>
        <end position="405"/>
    </location>
</feature>
<dbReference type="GO" id="GO:0046713">
    <property type="term" value="P:borate transport"/>
    <property type="evidence" value="ECO:0007669"/>
    <property type="project" value="TreeGrafter"/>
</dbReference>
<dbReference type="EMBL" id="DF238801">
    <property type="protein sequence ID" value="GAC96274.1"/>
    <property type="molecule type" value="Genomic_DNA"/>
</dbReference>
<dbReference type="OrthoDB" id="1735926at2759"/>
<feature type="compositionally biased region" description="Polar residues" evidence="5">
    <location>
        <begin position="716"/>
        <end position="730"/>
    </location>
</feature>
<dbReference type="RefSeq" id="XP_012189861.1">
    <property type="nucleotide sequence ID" value="XM_012334471.1"/>
</dbReference>
<feature type="transmembrane region" description="Helical" evidence="6">
    <location>
        <begin position="142"/>
        <end position="165"/>
    </location>
</feature>
<feature type="domain" description="Bicarbonate transporter-like transmembrane" evidence="7">
    <location>
        <begin position="114"/>
        <end position="293"/>
    </location>
</feature>
<feature type="compositionally biased region" description="Polar residues" evidence="5">
    <location>
        <begin position="14"/>
        <end position="55"/>
    </location>
</feature>
<evidence type="ECO:0000256" key="4">
    <source>
        <dbReference type="ARBA" id="ARBA00023136"/>
    </source>
</evidence>
<accession>R9P4P5</accession>
<dbReference type="STRING" id="1305764.R9P4P5"/>
<dbReference type="GO" id="GO:0005452">
    <property type="term" value="F:solute:inorganic anion antiporter activity"/>
    <property type="evidence" value="ECO:0007669"/>
    <property type="project" value="InterPro"/>
</dbReference>
<feature type="compositionally biased region" description="Basic and acidic residues" evidence="5">
    <location>
        <begin position="695"/>
        <end position="715"/>
    </location>
</feature>
<reference evidence="9" key="1">
    <citation type="journal article" date="2013" name="Genome Announc.">
        <title>Draft genome sequence of the basidiomycetous yeast-like fungus Pseudozyma hubeiensis SY62, which produces an abundant amount of the biosurfactant mannosylerythritol lipids.</title>
        <authorList>
            <person name="Konishi M."/>
            <person name="Hatada Y."/>
            <person name="Horiuchi J."/>
        </authorList>
    </citation>
    <scope>NUCLEOTIDE SEQUENCE [LARGE SCALE GENOMIC DNA]</scope>
    <source>
        <strain evidence="9">SY62</strain>
    </source>
</reference>
<dbReference type="InterPro" id="IPR011531">
    <property type="entry name" value="HCO3_transpt-like_TM_dom"/>
</dbReference>
<feature type="transmembrane region" description="Helical" evidence="6">
    <location>
        <begin position="297"/>
        <end position="316"/>
    </location>
</feature>
<dbReference type="GO" id="GO:0006820">
    <property type="term" value="P:monoatomic anion transport"/>
    <property type="evidence" value="ECO:0007669"/>
    <property type="project" value="InterPro"/>
</dbReference>